<feature type="compositionally biased region" description="Basic and acidic residues" evidence="1">
    <location>
        <begin position="114"/>
        <end position="124"/>
    </location>
</feature>
<dbReference type="Proteomes" id="UP000613580">
    <property type="component" value="Unassembled WGS sequence"/>
</dbReference>
<feature type="compositionally biased region" description="Low complexity" evidence="1">
    <location>
        <begin position="125"/>
        <end position="139"/>
    </location>
</feature>
<gene>
    <name evidence="2" type="ORF">HMN09_00474800</name>
</gene>
<feature type="region of interest" description="Disordered" evidence="1">
    <location>
        <begin position="776"/>
        <end position="844"/>
    </location>
</feature>
<accession>A0A8H6TH23</accession>
<name>A0A8H6TH23_MYCCL</name>
<organism evidence="2 3">
    <name type="scientific">Mycena chlorophos</name>
    <name type="common">Agaric fungus</name>
    <name type="synonym">Agaricus chlorophos</name>
    <dbReference type="NCBI Taxonomy" id="658473"/>
    <lineage>
        <taxon>Eukaryota</taxon>
        <taxon>Fungi</taxon>
        <taxon>Dikarya</taxon>
        <taxon>Basidiomycota</taxon>
        <taxon>Agaricomycotina</taxon>
        <taxon>Agaricomycetes</taxon>
        <taxon>Agaricomycetidae</taxon>
        <taxon>Agaricales</taxon>
        <taxon>Marasmiineae</taxon>
        <taxon>Mycenaceae</taxon>
        <taxon>Mycena</taxon>
    </lineage>
</organism>
<feature type="region of interest" description="Disordered" evidence="1">
    <location>
        <begin position="478"/>
        <end position="510"/>
    </location>
</feature>
<dbReference type="EMBL" id="JACAZE010000005">
    <property type="protein sequence ID" value="KAF7317385.1"/>
    <property type="molecule type" value="Genomic_DNA"/>
</dbReference>
<comment type="caution">
    <text evidence="2">The sequence shown here is derived from an EMBL/GenBank/DDBJ whole genome shotgun (WGS) entry which is preliminary data.</text>
</comment>
<keyword evidence="3" id="KW-1185">Reference proteome</keyword>
<sequence>MPPSDVDSGLGDGGFEPMQVDDDSVPNLPLPPRRRQPPARYQDRLPERVMGIDAADQAPERPHEQQSGEQSRRTVRLIVRDTFRTLRNSFSLWRAYLHRPTYDPDSLLSDADLSNEHSSEERDPTPAAAPSTTTPSVNPSVSLLMSWQNNGNVAKSAGELNALVRRRTGRRRQPFPSARDYIYRQGLGVGSTKVEEELKATSSVPTNNAFITRLGPDFELHRMLVVDFMHEFELGVWKNLFTHLIRLLYALPDGVSKVAELDRRYRAIPTFGTDTIRRFANNASEMKKLGARDFEDLLQCAIPAFDGLFPDPHNKRILTLLFRMAEWHAFAKLRMHTDPTLEHLKRSTSEIGRLMRDFRLTTCEELAAYELPREEQARSRAAARKASKAPTDSATPVPPPAPSGKRVKMLNLSTYKWHSLGDYPPTIPLFGTTDIYSTRYGEALHRQLKRMYAITNKNDHTAQIGTRVTRLHRARLARHVHKKKLDASARKTGTKSRKTHNNQIDDPFGAGPSQVHYTISDAQRAPIDIFEFSGPLVKDPALKNFVPKLQKHLLGRLRCRPFDSDDHNEFTADDLRSLIILNNYIYSTQTLRINYTTYDVRRDQDVLNVHNRPFVMLRSATPDVTPYWYAQLLGVYKVVVCILDLASGEMGAEKRMDVLFVRWMGQEPGYHASIARARLPKVGFVPDEDENAFGFLDPDLVIRAAHLVPEFAGGKTNYLLDCIDDSSIARMAGDDADYQAFYVNIFPDRDMIMRFVGGGIGHLDTRELTGRDIEQQVEDESRSAVLEAEGEAQEGEPEEEEGEVDDSGLGSGDSEAEGDDDDDDIGVLDWGGDDDEEFGELEEN</sequence>
<evidence type="ECO:0000313" key="2">
    <source>
        <dbReference type="EMBL" id="KAF7317385.1"/>
    </source>
</evidence>
<evidence type="ECO:0000256" key="1">
    <source>
        <dbReference type="SAM" id="MobiDB-lite"/>
    </source>
</evidence>
<feature type="region of interest" description="Disordered" evidence="1">
    <location>
        <begin position="1"/>
        <end position="47"/>
    </location>
</feature>
<feature type="compositionally biased region" description="Acidic residues" evidence="1">
    <location>
        <begin position="788"/>
        <end position="806"/>
    </location>
</feature>
<proteinExistence type="predicted"/>
<reference evidence="2" key="1">
    <citation type="submission" date="2020-05" db="EMBL/GenBank/DDBJ databases">
        <title>Mycena genomes resolve the evolution of fungal bioluminescence.</title>
        <authorList>
            <person name="Tsai I.J."/>
        </authorList>
    </citation>
    <scope>NUCLEOTIDE SEQUENCE</scope>
    <source>
        <strain evidence="2">110903Hualien_Pintung</strain>
    </source>
</reference>
<dbReference type="AlphaFoldDB" id="A0A8H6TH23"/>
<dbReference type="OrthoDB" id="3269417at2759"/>
<feature type="region of interest" description="Disordered" evidence="1">
    <location>
        <begin position="104"/>
        <end position="139"/>
    </location>
</feature>
<feature type="compositionally biased region" description="Acidic residues" evidence="1">
    <location>
        <begin position="814"/>
        <end position="844"/>
    </location>
</feature>
<feature type="region of interest" description="Disordered" evidence="1">
    <location>
        <begin position="374"/>
        <end position="405"/>
    </location>
</feature>
<protein>
    <submittedName>
        <fullName evidence="2">Uncharacterized protein</fullName>
    </submittedName>
</protein>
<evidence type="ECO:0000313" key="3">
    <source>
        <dbReference type="Proteomes" id="UP000613580"/>
    </source>
</evidence>